<reference evidence="2" key="1">
    <citation type="submission" date="2020-10" db="EMBL/GenBank/DDBJ databases">
        <authorList>
            <person name="Abbas A."/>
            <person name="Razzaq R."/>
            <person name="Waqas M."/>
            <person name="Abbas N."/>
            <person name="Nielsen T.K."/>
            <person name="Hansen L.H."/>
            <person name="Hussain S."/>
            <person name="Shahid M."/>
        </authorList>
    </citation>
    <scope>NUCLEOTIDE SEQUENCE</scope>
    <source>
        <strain evidence="2">S14</strain>
    </source>
</reference>
<protein>
    <submittedName>
        <fullName evidence="2">Flavin reductase family protein</fullName>
    </submittedName>
</protein>
<dbReference type="Gene3D" id="2.30.110.10">
    <property type="entry name" value="Electron Transport, Fmn-binding Protein, Chain A"/>
    <property type="match status" value="1"/>
</dbReference>
<dbReference type="InterPro" id="IPR012349">
    <property type="entry name" value="Split_barrel_FMN-bd"/>
</dbReference>
<organism evidence="2 3">
    <name type="scientific">Chelatococcus sambhunathii</name>
    <dbReference type="NCBI Taxonomy" id="363953"/>
    <lineage>
        <taxon>Bacteria</taxon>
        <taxon>Pseudomonadati</taxon>
        <taxon>Pseudomonadota</taxon>
        <taxon>Alphaproteobacteria</taxon>
        <taxon>Hyphomicrobiales</taxon>
        <taxon>Chelatococcaceae</taxon>
        <taxon>Chelatococcus</taxon>
    </lineage>
</organism>
<proteinExistence type="predicted"/>
<dbReference type="SUPFAM" id="SSF50475">
    <property type="entry name" value="FMN-binding split barrel"/>
    <property type="match status" value="1"/>
</dbReference>
<gene>
    <name evidence="2" type="ORF">IHQ68_00025</name>
</gene>
<evidence type="ECO:0000313" key="3">
    <source>
        <dbReference type="Proteomes" id="UP001181622"/>
    </source>
</evidence>
<dbReference type="RefSeq" id="WP_309388067.1">
    <property type="nucleotide sequence ID" value="NZ_JADBEO010000001.1"/>
</dbReference>
<dbReference type="InterPro" id="IPR002563">
    <property type="entry name" value="Flavin_Rdtase-like_dom"/>
</dbReference>
<evidence type="ECO:0000259" key="1">
    <source>
        <dbReference type="SMART" id="SM00903"/>
    </source>
</evidence>
<sequence length="200" mass="21310">MFYEPTLGHGLPHDPFKAIVAPRPIGWISTLDVEGRANLGPYSFFNGVCDGPPMVMFSSAGLKHSADNARATGEFVCNVATLALKDAMNESSAALEKGVSEFDAAGIETAPSRIVRAPRVAASPAALECKTVSVTELMDMFGRPTNRYVVIGQVVGVHIDEDYLVNGLFDTAKAAALARCGYMDYSATTETFSMLRPGGR</sequence>
<dbReference type="Proteomes" id="UP001181622">
    <property type="component" value="Unassembled WGS sequence"/>
</dbReference>
<accession>A0ABU1DAE9</accession>
<comment type="caution">
    <text evidence="2">The sequence shown here is derived from an EMBL/GenBank/DDBJ whole genome shotgun (WGS) entry which is preliminary data.</text>
</comment>
<evidence type="ECO:0000313" key="2">
    <source>
        <dbReference type="EMBL" id="MDR4305014.1"/>
    </source>
</evidence>
<dbReference type="PANTHER" id="PTHR43812">
    <property type="entry name" value="BLR2425 PROTEIN"/>
    <property type="match status" value="1"/>
</dbReference>
<keyword evidence="3" id="KW-1185">Reference proteome</keyword>
<dbReference type="SMART" id="SM00903">
    <property type="entry name" value="Flavin_Reduct"/>
    <property type="match status" value="1"/>
</dbReference>
<dbReference type="Pfam" id="PF01613">
    <property type="entry name" value="Flavin_Reduct"/>
    <property type="match status" value="1"/>
</dbReference>
<dbReference type="EMBL" id="JADBEO010000001">
    <property type="protein sequence ID" value="MDR4305014.1"/>
    <property type="molecule type" value="Genomic_DNA"/>
</dbReference>
<feature type="domain" description="Flavin reductase like" evidence="1">
    <location>
        <begin position="18"/>
        <end position="171"/>
    </location>
</feature>
<dbReference type="PANTHER" id="PTHR43812:SF2">
    <property type="entry name" value="FLAVIN REDUCTASE LIKE DOMAIN-CONTAINING PROTEIN"/>
    <property type="match status" value="1"/>
</dbReference>
<name>A0ABU1DAE9_9HYPH</name>